<dbReference type="EMBL" id="BARU01035405">
    <property type="protein sequence ID" value="GAH80271.1"/>
    <property type="molecule type" value="Genomic_DNA"/>
</dbReference>
<gene>
    <name evidence="1" type="ORF">S03H2_55436</name>
</gene>
<sequence length="129" mass="13945">MLRQGIRETSLLQKYPIGYRFAEKGGDRVFRYCKADLALPDIPGTKYGAANGDTLHFMNTAVVASAGDQDLTVVIGGPAAGIFDAGYVKDQFKDGYITIHTAILQVCLKIKGNEADDGTNVVLHLEEPL</sequence>
<comment type="caution">
    <text evidence="1">The sequence shown here is derived from an EMBL/GenBank/DDBJ whole genome shotgun (WGS) entry which is preliminary data.</text>
</comment>
<dbReference type="AlphaFoldDB" id="X1ICW6"/>
<name>X1ICW6_9ZZZZ</name>
<organism evidence="1">
    <name type="scientific">marine sediment metagenome</name>
    <dbReference type="NCBI Taxonomy" id="412755"/>
    <lineage>
        <taxon>unclassified sequences</taxon>
        <taxon>metagenomes</taxon>
        <taxon>ecological metagenomes</taxon>
    </lineage>
</organism>
<feature type="non-terminal residue" evidence="1">
    <location>
        <position position="129"/>
    </location>
</feature>
<proteinExistence type="predicted"/>
<evidence type="ECO:0000313" key="1">
    <source>
        <dbReference type="EMBL" id="GAH80271.1"/>
    </source>
</evidence>
<accession>X1ICW6</accession>
<reference evidence="1" key="1">
    <citation type="journal article" date="2014" name="Front. Microbiol.">
        <title>High frequency of phylogenetically diverse reductive dehalogenase-homologous genes in deep subseafloor sedimentary metagenomes.</title>
        <authorList>
            <person name="Kawai M."/>
            <person name="Futagami T."/>
            <person name="Toyoda A."/>
            <person name="Takaki Y."/>
            <person name="Nishi S."/>
            <person name="Hori S."/>
            <person name="Arai W."/>
            <person name="Tsubouchi T."/>
            <person name="Morono Y."/>
            <person name="Uchiyama I."/>
            <person name="Ito T."/>
            <person name="Fujiyama A."/>
            <person name="Inagaki F."/>
            <person name="Takami H."/>
        </authorList>
    </citation>
    <scope>NUCLEOTIDE SEQUENCE</scope>
    <source>
        <strain evidence="1">Expedition CK06-06</strain>
    </source>
</reference>
<protein>
    <submittedName>
        <fullName evidence="1">Uncharacterized protein</fullName>
    </submittedName>
</protein>